<dbReference type="InterPro" id="IPR036388">
    <property type="entry name" value="WH-like_DNA-bd_sf"/>
</dbReference>
<accession>A0A975A0N0</accession>
<dbReference type="CDD" id="cd17535">
    <property type="entry name" value="REC_NarL-like"/>
    <property type="match status" value="1"/>
</dbReference>
<dbReference type="Pfam" id="PF00196">
    <property type="entry name" value="GerE"/>
    <property type="match status" value="1"/>
</dbReference>
<dbReference type="PANTHER" id="PTHR43214">
    <property type="entry name" value="TWO-COMPONENT RESPONSE REGULATOR"/>
    <property type="match status" value="1"/>
</dbReference>
<dbReference type="InterPro" id="IPR001789">
    <property type="entry name" value="Sig_transdc_resp-reg_receiver"/>
</dbReference>
<dbReference type="SMART" id="SM00421">
    <property type="entry name" value="HTH_LUXR"/>
    <property type="match status" value="1"/>
</dbReference>
<dbReference type="RefSeq" id="WP_205721942.1">
    <property type="nucleotide sequence ID" value="NZ_CP070608.1"/>
</dbReference>
<dbReference type="CDD" id="cd06170">
    <property type="entry name" value="LuxR_C_like"/>
    <property type="match status" value="1"/>
</dbReference>
<dbReference type="SMART" id="SM00448">
    <property type="entry name" value="REC"/>
    <property type="match status" value="1"/>
</dbReference>
<dbReference type="GO" id="GO:0006355">
    <property type="term" value="P:regulation of DNA-templated transcription"/>
    <property type="evidence" value="ECO:0007669"/>
    <property type="project" value="InterPro"/>
</dbReference>
<dbReference type="InterPro" id="IPR000792">
    <property type="entry name" value="Tscrpt_reg_LuxR_C"/>
</dbReference>
<keyword evidence="9" id="KW-1185">Reference proteome</keyword>
<dbReference type="InterPro" id="IPR039420">
    <property type="entry name" value="WalR-like"/>
</dbReference>
<dbReference type="Gene3D" id="1.10.10.10">
    <property type="entry name" value="Winged helix-like DNA-binding domain superfamily/Winged helix DNA-binding domain"/>
    <property type="match status" value="1"/>
</dbReference>
<keyword evidence="2" id="KW-0805">Transcription regulation</keyword>
<name>A0A975A0N0_9BACT</name>
<dbReference type="PANTHER" id="PTHR43214:SF41">
    <property type="entry name" value="NITRATE_NITRITE RESPONSE REGULATOR PROTEIN NARP"/>
    <property type="match status" value="1"/>
</dbReference>
<dbReference type="Proteomes" id="UP000662783">
    <property type="component" value="Chromosome"/>
</dbReference>
<evidence type="ECO:0000256" key="1">
    <source>
        <dbReference type="ARBA" id="ARBA00022553"/>
    </source>
</evidence>
<dbReference type="Pfam" id="PF00072">
    <property type="entry name" value="Response_reg"/>
    <property type="match status" value="1"/>
</dbReference>
<protein>
    <submittedName>
        <fullName evidence="8">Response regulator transcription factor</fullName>
    </submittedName>
</protein>
<dbReference type="PROSITE" id="PS50110">
    <property type="entry name" value="RESPONSE_REGULATORY"/>
    <property type="match status" value="1"/>
</dbReference>
<feature type="domain" description="HTH luxR-type" evidence="6">
    <location>
        <begin position="134"/>
        <end position="199"/>
    </location>
</feature>
<dbReference type="SUPFAM" id="SSF52172">
    <property type="entry name" value="CheY-like"/>
    <property type="match status" value="1"/>
</dbReference>
<evidence type="ECO:0000259" key="7">
    <source>
        <dbReference type="PROSITE" id="PS50110"/>
    </source>
</evidence>
<dbReference type="InterPro" id="IPR011006">
    <property type="entry name" value="CheY-like_superfamily"/>
</dbReference>
<evidence type="ECO:0000313" key="8">
    <source>
        <dbReference type="EMBL" id="QSE97431.1"/>
    </source>
</evidence>
<dbReference type="Gene3D" id="3.40.50.2300">
    <property type="match status" value="1"/>
</dbReference>
<dbReference type="GO" id="GO:0003677">
    <property type="term" value="F:DNA binding"/>
    <property type="evidence" value="ECO:0007669"/>
    <property type="project" value="UniProtKB-KW"/>
</dbReference>
<dbReference type="KEGG" id="fuv:JR347_17915"/>
<dbReference type="InterPro" id="IPR016032">
    <property type="entry name" value="Sig_transdc_resp-reg_C-effctor"/>
</dbReference>
<dbReference type="SUPFAM" id="SSF46894">
    <property type="entry name" value="C-terminal effector domain of the bipartite response regulators"/>
    <property type="match status" value="1"/>
</dbReference>
<evidence type="ECO:0000313" key="9">
    <source>
        <dbReference type="Proteomes" id="UP000662783"/>
    </source>
</evidence>
<evidence type="ECO:0000256" key="5">
    <source>
        <dbReference type="PROSITE-ProRule" id="PRU00169"/>
    </source>
</evidence>
<keyword evidence="1 5" id="KW-0597">Phosphoprotein</keyword>
<dbReference type="PRINTS" id="PR00038">
    <property type="entry name" value="HTHLUXR"/>
</dbReference>
<organism evidence="8 9">
    <name type="scientific">Fulvivirga lutea</name>
    <dbReference type="NCBI Taxonomy" id="2810512"/>
    <lineage>
        <taxon>Bacteria</taxon>
        <taxon>Pseudomonadati</taxon>
        <taxon>Bacteroidota</taxon>
        <taxon>Cytophagia</taxon>
        <taxon>Cytophagales</taxon>
        <taxon>Fulvivirgaceae</taxon>
        <taxon>Fulvivirga</taxon>
    </lineage>
</organism>
<keyword evidence="3" id="KW-0238">DNA-binding</keyword>
<dbReference type="InterPro" id="IPR058245">
    <property type="entry name" value="NreC/VraR/RcsB-like_REC"/>
</dbReference>
<dbReference type="PROSITE" id="PS00622">
    <property type="entry name" value="HTH_LUXR_1"/>
    <property type="match status" value="1"/>
</dbReference>
<evidence type="ECO:0000256" key="3">
    <source>
        <dbReference type="ARBA" id="ARBA00023125"/>
    </source>
</evidence>
<dbReference type="EMBL" id="CP070608">
    <property type="protein sequence ID" value="QSE97431.1"/>
    <property type="molecule type" value="Genomic_DNA"/>
</dbReference>
<evidence type="ECO:0000256" key="4">
    <source>
        <dbReference type="ARBA" id="ARBA00023163"/>
    </source>
</evidence>
<gene>
    <name evidence="8" type="ORF">JR347_17915</name>
</gene>
<dbReference type="GO" id="GO:0000160">
    <property type="term" value="P:phosphorelay signal transduction system"/>
    <property type="evidence" value="ECO:0007669"/>
    <property type="project" value="InterPro"/>
</dbReference>
<proteinExistence type="predicted"/>
<dbReference type="PROSITE" id="PS50043">
    <property type="entry name" value="HTH_LUXR_2"/>
    <property type="match status" value="1"/>
</dbReference>
<evidence type="ECO:0000259" key="6">
    <source>
        <dbReference type="PROSITE" id="PS50043"/>
    </source>
</evidence>
<feature type="domain" description="Response regulatory" evidence="7">
    <location>
        <begin position="4"/>
        <end position="120"/>
    </location>
</feature>
<dbReference type="AlphaFoldDB" id="A0A975A0N0"/>
<sequence>MTYSIFIIDDHKIVRDGLKAILLGYPEYEVAGEAASGEEAKRKIENLNPDIVFVDLRLPDANGALLIQELIRLKPQSKFILLTAEPNALDLQRAQHAGASGFLGKDINSDEYIRAMAAVMAGKKYISQSFSHLLVEDASDLSIRELEILQLLADGLPYKQIADKLSISPRTVETHKNNLLKKLDVGTPIELVKKALKTGLIKG</sequence>
<evidence type="ECO:0000256" key="2">
    <source>
        <dbReference type="ARBA" id="ARBA00023015"/>
    </source>
</evidence>
<feature type="modified residue" description="4-aspartylphosphate" evidence="5">
    <location>
        <position position="55"/>
    </location>
</feature>
<keyword evidence="4" id="KW-0804">Transcription</keyword>
<reference evidence="8" key="1">
    <citation type="submission" date="2021-02" db="EMBL/GenBank/DDBJ databases">
        <title>Fulvivirga sp. S481 isolated from sea water.</title>
        <authorList>
            <person name="Bae S.S."/>
            <person name="Baek K."/>
        </authorList>
    </citation>
    <scope>NUCLEOTIDE SEQUENCE</scope>
    <source>
        <strain evidence="8">S481</strain>
    </source>
</reference>